<organism evidence="1 2">
    <name type="scientific">Lasiosphaeria miniovina</name>
    <dbReference type="NCBI Taxonomy" id="1954250"/>
    <lineage>
        <taxon>Eukaryota</taxon>
        <taxon>Fungi</taxon>
        <taxon>Dikarya</taxon>
        <taxon>Ascomycota</taxon>
        <taxon>Pezizomycotina</taxon>
        <taxon>Sordariomycetes</taxon>
        <taxon>Sordariomycetidae</taxon>
        <taxon>Sordariales</taxon>
        <taxon>Lasiosphaeriaceae</taxon>
        <taxon>Lasiosphaeria</taxon>
    </lineage>
</organism>
<dbReference type="EMBL" id="JAUIRO010000003">
    <property type="protein sequence ID" value="KAK0722194.1"/>
    <property type="molecule type" value="Genomic_DNA"/>
</dbReference>
<evidence type="ECO:0000313" key="1">
    <source>
        <dbReference type="EMBL" id="KAK0722194.1"/>
    </source>
</evidence>
<name>A0AA40DZE5_9PEZI</name>
<dbReference type="GeneID" id="85328399"/>
<keyword evidence="2" id="KW-1185">Reference proteome</keyword>
<dbReference type="RefSeq" id="XP_060298118.1">
    <property type="nucleotide sequence ID" value="XM_060445129.1"/>
</dbReference>
<evidence type="ECO:0000313" key="2">
    <source>
        <dbReference type="Proteomes" id="UP001172101"/>
    </source>
</evidence>
<proteinExistence type="predicted"/>
<dbReference type="Proteomes" id="UP001172101">
    <property type="component" value="Unassembled WGS sequence"/>
</dbReference>
<protein>
    <submittedName>
        <fullName evidence="1">Uncharacterized protein</fullName>
    </submittedName>
</protein>
<comment type="caution">
    <text evidence="1">The sequence shown here is derived from an EMBL/GenBank/DDBJ whole genome shotgun (WGS) entry which is preliminary data.</text>
</comment>
<sequence>MVAEIDRAMDRYCSDKLVAISRRVGHSLRRHYPEPTASHKAQILTATFRVDWNLGDYLRRNYDDGVSQNLGSIGAVTDDDFATESILVDLSCNKVWVHGPEQFLITVAQQIAWLAAACSLKQDGVRYAHAVVVESAVASAVAEPTLTCAPKLRFDVSVELEMPPPSRSSLGSPGSPVSGSCWNSILDPAVMVVGYPIAKRDNGERGLEIHPYQMANFVDLSEAVTLDGGYVIKGMFHAFVPVRRFGKGPNGGSESLQWHVVSSPYPTPLEWDDIVDQCPARELQRDPDALWNARS</sequence>
<reference evidence="1" key="1">
    <citation type="submission" date="2023-06" db="EMBL/GenBank/DDBJ databases">
        <title>Genome-scale phylogeny and comparative genomics of the fungal order Sordariales.</title>
        <authorList>
            <consortium name="Lawrence Berkeley National Laboratory"/>
            <person name="Hensen N."/>
            <person name="Bonometti L."/>
            <person name="Westerberg I."/>
            <person name="Brannstrom I.O."/>
            <person name="Guillou S."/>
            <person name="Cros-Aarteil S."/>
            <person name="Calhoun S."/>
            <person name="Haridas S."/>
            <person name="Kuo A."/>
            <person name="Mondo S."/>
            <person name="Pangilinan J."/>
            <person name="Riley R."/>
            <person name="LaButti K."/>
            <person name="Andreopoulos B."/>
            <person name="Lipzen A."/>
            <person name="Chen C."/>
            <person name="Yanf M."/>
            <person name="Daum C."/>
            <person name="Ng V."/>
            <person name="Clum A."/>
            <person name="Steindorff A."/>
            <person name="Ohm R."/>
            <person name="Martin F."/>
            <person name="Silar P."/>
            <person name="Natvig D."/>
            <person name="Lalanne C."/>
            <person name="Gautier V."/>
            <person name="Ament-velasquez S.L."/>
            <person name="Kruys A."/>
            <person name="Hutchinson M.I."/>
            <person name="Powell A.J."/>
            <person name="Barry K."/>
            <person name="Miller A.N."/>
            <person name="Grigoriev I.V."/>
            <person name="Debuchy R."/>
            <person name="Gladieux P."/>
            <person name="Thoren M.H."/>
            <person name="Johannesson H."/>
        </authorList>
    </citation>
    <scope>NUCLEOTIDE SEQUENCE</scope>
    <source>
        <strain evidence="1">SMH2392-1A</strain>
    </source>
</reference>
<gene>
    <name evidence="1" type="ORF">B0T26DRAFT_749625</name>
</gene>
<accession>A0AA40DZE5</accession>
<dbReference type="AlphaFoldDB" id="A0AA40DZE5"/>